<sequence length="48" mass="5314">MSLVELARFDNRVEADLARLNLEAEGIDAVLFDTDMHGFGWGRSCQSG</sequence>
<accession>A0ABX6T7S9</accession>
<dbReference type="Proteomes" id="UP000516105">
    <property type="component" value="Chromosome"/>
</dbReference>
<proteinExistence type="predicted"/>
<evidence type="ECO:0000313" key="2">
    <source>
        <dbReference type="Proteomes" id="UP000516105"/>
    </source>
</evidence>
<dbReference type="RefSeq" id="WP_187708420.1">
    <property type="nucleotide sequence ID" value="NZ_CP060782.1"/>
</dbReference>
<organism evidence="1 2">
    <name type="scientific">Sphingomonas sediminicola</name>
    <dbReference type="NCBI Taxonomy" id="386874"/>
    <lineage>
        <taxon>Bacteria</taxon>
        <taxon>Pseudomonadati</taxon>
        <taxon>Pseudomonadota</taxon>
        <taxon>Alphaproteobacteria</taxon>
        <taxon>Sphingomonadales</taxon>
        <taxon>Sphingomonadaceae</taxon>
        <taxon>Sphingomonas</taxon>
    </lineage>
</organism>
<keyword evidence="2" id="KW-1185">Reference proteome</keyword>
<evidence type="ECO:0000313" key="1">
    <source>
        <dbReference type="EMBL" id="QNP45464.1"/>
    </source>
</evidence>
<protein>
    <submittedName>
        <fullName evidence="1">Uncharacterized protein</fullName>
    </submittedName>
</protein>
<reference evidence="1 2" key="1">
    <citation type="submission" date="2020-08" db="EMBL/GenBank/DDBJ databases">
        <title>Genome sequence of Sphingomonas sediminicola KACC 15039T.</title>
        <authorList>
            <person name="Hyun D.-W."/>
            <person name="Bae J.-W."/>
        </authorList>
    </citation>
    <scope>NUCLEOTIDE SEQUENCE [LARGE SCALE GENOMIC DNA]</scope>
    <source>
        <strain evidence="1 2">KACC 15039</strain>
    </source>
</reference>
<name>A0ABX6T7S9_9SPHN</name>
<dbReference type="EMBL" id="CP060782">
    <property type="protein sequence ID" value="QNP45464.1"/>
    <property type="molecule type" value="Genomic_DNA"/>
</dbReference>
<gene>
    <name evidence="1" type="ORF">H9L14_12945</name>
</gene>